<reference evidence="2 3" key="1">
    <citation type="submission" date="2017-03" db="EMBL/GenBank/DDBJ databases">
        <authorList>
            <person name="Afonso C.L."/>
            <person name="Miller P.J."/>
            <person name="Scott M.A."/>
            <person name="Spackman E."/>
            <person name="Goraichik I."/>
            <person name="Dimitrov K.M."/>
            <person name="Suarez D.L."/>
            <person name="Swayne D.E."/>
        </authorList>
    </citation>
    <scope>NUCLEOTIDE SEQUENCE [LARGE SCALE GENOMIC DNA]</scope>
    <source>
        <strain evidence="2 3">DNF00076</strain>
    </source>
</reference>
<evidence type="ECO:0000259" key="1">
    <source>
        <dbReference type="Pfam" id="PF07929"/>
    </source>
</evidence>
<feature type="domain" description="Plasmid pRiA4b Orf3-like" evidence="1">
    <location>
        <begin position="59"/>
        <end position="206"/>
    </location>
</feature>
<gene>
    <name evidence="2" type="ORF">BFS16_03155</name>
</gene>
<dbReference type="Proteomes" id="UP000236634">
    <property type="component" value="Unassembled WGS sequence"/>
</dbReference>
<name>A0A2K0XND7_9BACT</name>
<dbReference type="EMBL" id="NBAX01000002">
    <property type="protein sequence ID" value="PNP96055.1"/>
    <property type="molecule type" value="Genomic_DNA"/>
</dbReference>
<dbReference type="Gene3D" id="3.10.290.30">
    <property type="entry name" value="MM3350-like"/>
    <property type="match status" value="1"/>
</dbReference>
<evidence type="ECO:0000313" key="3">
    <source>
        <dbReference type="Proteomes" id="UP000236634"/>
    </source>
</evidence>
<dbReference type="SUPFAM" id="SSF159941">
    <property type="entry name" value="MM3350-like"/>
    <property type="match status" value="1"/>
</dbReference>
<evidence type="ECO:0000313" key="2">
    <source>
        <dbReference type="EMBL" id="PNP96055.1"/>
    </source>
</evidence>
<dbReference type="AlphaFoldDB" id="A0A2K0XND7"/>
<sequence length="235" mass="26770">MTNKKAKIIKQTQPEPIFDLQPHDIDALADTLASFAGGNKFIARMATTSPRGKKGLKLTYQFKIKLRGISKPPVWRRVLVPANFTFSGFHAVIQKAFGWWKEHLYCFSDGPYCRMLNIAEVREDDWGNAPDFDARKFTLGEFYGEKLNPKHKLCYVYDFGDDWIHDITLEDIIEELHPHASCTAGKGACPEEDCGGPWGYEDMKENGEIDDPKFFDLEAAKASVEKVEPEGYEPW</sequence>
<dbReference type="InterPro" id="IPR012912">
    <property type="entry name" value="Plasmid_pRiA4b_Orf3-like"/>
</dbReference>
<protein>
    <recommendedName>
        <fullName evidence="1">Plasmid pRiA4b Orf3-like domain-containing protein</fullName>
    </recommendedName>
</protein>
<dbReference type="Pfam" id="PF07929">
    <property type="entry name" value="PRiA4_ORF3"/>
    <property type="match status" value="1"/>
</dbReference>
<dbReference type="InterPro" id="IPR024047">
    <property type="entry name" value="MM3350-like_sf"/>
</dbReference>
<comment type="caution">
    <text evidence="2">The sequence shown here is derived from an EMBL/GenBank/DDBJ whole genome shotgun (WGS) entry which is preliminary data.</text>
</comment>
<organism evidence="2 3">
    <name type="scientific">Hoylesella timonensis</name>
    <dbReference type="NCBI Taxonomy" id="386414"/>
    <lineage>
        <taxon>Bacteria</taxon>
        <taxon>Pseudomonadati</taxon>
        <taxon>Bacteroidota</taxon>
        <taxon>Bacteroidia</taxon>
        <taxon>Bacteroidales</taxon>
        <taxon>Prevotellaceae</taxon>
        <taxon>Hoylesella</taxon>
    </lineage>
</organism>
<dbReference type="PANTHER" id="PTHR41878:SF1">
    <property type="entry name" value="TNPR PROTEIN"/>
    <property type="match status" value="1"/>
</dbReference>
<dbReference type="RefSeq" id="WP_103002733.1">
    <property type="nucleotide sequence ID" value="NZ_NBAX01000002.1"/>
</dbReference>
<accession>A0A2K0XND7</accession>
<proteinExistence type="predicted"/>
<dbReference type="PANTHER" id="PTHR41878">
    <property type="entry name" value="LEXA REPRESSOR-RELATED"/>
    <property type="match status" value="1"/>
</dbReference>